<dbReference type="Proteomes" id="UP001174136">
    <property type="component" value="Unassembled WGS sequence"/>
</dbReference>
<reference evidence="1" key="1">
    <citation type="journal article" date="2023" name="Front. Mar. Sci.">
        <title>A new Merluccius polli reference genome to investigate the effects of global change in West African waters.</title>
        <authorList>
            <person name="Mateo J.L."/>
            <person name="Blanco-Fernandez C."/>
            <person name="Garcia-Vazquez E."/>
            <person name="Machado-Schiaffino G."/>
        </authorList>
    </citation>
    <scope>NUCLEOTIDE SEQUENCE</scope>
    <source>
        <strain evidence="1">C29</strain>
        <tissue evidence="1">Fin</tissue>
    </source>
</reference>
<proteinExistence type="predicted"/>
<accession>A0AA47MK76</accession>
<gene>
    <name evidence="1" type="ORF">N1851_020933</name>
</gene>
<evidence type="ECO:0000313" key="1">
    <source>
        <dbReference type="EMBL" id="KAK0141619.1"/>
    </source>
</evidence>
<dbReference type="SUPFAM" id="SSF56219">
    <property type="entry name" value="DNase I-like"/>
    <property type="match status" value="1"/>
</dbReference>
<protein>
    <recommendedName>
        <fullName evidence="3">Endonuclease/exonuclease/phosphatase domain-containing protein</fullName>
    </recommendedName>
</protein>
<dbReference type="PANTHER" id="PTHR47510:SF3">
    <property type="entry name" value="ENDO_EXONUCLEASE_PHOSPHATASE DOMAIN-CONTAINING PROTEIN"/>
    <property type="match status" value="1"/>
</dbReference>
<evidence type="ECO:0008006" key="3">
    <source>
        <dbReference type="Google" id="ProtNLM"/>
    </source>
</evidence>
<dbReference type="InterPro" id="IPR036691">
    <property type="entry name" value="Endo/exonu/phosph_ase_sf"/>
</dbReference>
<organism evidence="1 2">
    <name type="scientific">Merluccius polli</name>
    <name type="common">Benguela hake</name>
    <name type="synonym">Merluccius cadenati</name>
    <dbReference type="NCBI Taxonomy" id="89951"/>
    <lineage>
        <taxon>Eukaryota</taxon>
        <taxon>Metazoa</taxon>
        <taxon>Chordata</taxon>
        <taxon>Craniata</taxon>
        <taxon>Vertebrata</taxon>
        <taxon>Euteleostomi</taxon>
        <taxon>Actinopterygii</taxon>
        <taxon>Neopterygii</taxon>
        <taxon>Teleostei</taxon>
        <taxon>Neoteleostei</taxon>
        <taxon>Acanthomorphata</taxon>
        <taxon>Zeiogadaria</taxon>
        <taxon>Gadariae</taxon>
        <taxon>Gadiformes</taxon>
        <taxon>Gadoidei</taxon>
        <taxon>Merlucciidae</taxon>
        <taxon>Merluccius</taxon>
    </lineage>
</organism>
<dbReference type="EMBL" id="JAOPHQ010003778">
    <property type="protein sequence ID" value="KAK0141619.1"/>
    <property type="molecule type" value="Genomic_DNA"/>
</dbReference>
<dbReference type="Gene3D" id="3.60.10.10">
    <property type="entry name" value="Endonuclease/exonuclease/phosphatase"/>
    <property type="match status" value="1"/>
</dbReference>
<dbReference type="PANTHER" id="PTHR47510">
    <property type="entry name" value="REVERSE TRANSCRIPTASE DOMAIN-CONTAINING PROTEIN"/>
    <property type="match status" value="1"/>
</dbReference>
<evidence type="ECO:0000313" key="2">
    <source>
        <dbReference type="Proteomes" id="UP001174136"/>
    </source>
</evidence>
<keyword evidence="2" id="KW-1185">Reference proteome</keyword>
<sequence length="149" mass="16309">MDELQCLVARSKDFHSSAVFAFMETHLSPATPDEAVELEGFFLVPGGQRLCGSEQVARWRTIVAGALESLCILCRPFYSPREYSSFIFVCVYIPPSADVTSAVVTLAEQIMSVECQYPDSFVIVVGDFNRANLSRALPTGNKSHAPPGE</sequence>
<name>A0AA47MK76_MERPO</name>
<comment type="caution">
    <text evidence="1">The sequence shown here is derived from an EMBL/GenBank/DDBJ whole genome shotgun (WGS) entry which is preliminary data.</text>
</comment>
<dbReference type="AlphaFoldDB" id="A0AA47MK76"/>